<dbReference type="Pfam" id="PF05753">
    <property type="entry name" value="TRAP_beta"/>
    <property type="match status" value="1"/>
</dbReference>
<evidence type="ECO:0008006" key="3">
    <source>
        <dbReference type="Google" id="ProtNLM"/>
    </source>
</evidence>
<dbReference type="EMBL" id="CABITT030000003">
    <property type="protein sequence ID" value="VVA96001.1"/>
    <property type="molecule type" value="Genomic_DNA"/>
</dbReference>
<reference evidence="1" key="1">
    <citation type="submission" date="2019-07" db="EMBL/GenBank/DDBJ databases">
        <authorList>
            <person name="Dittberner H."/>
        </authorList>
    </citation>
    <scope>NUCLEOTIDE SEQUENCE [LARGE SCALE GENOMIC DNA]</scope>
</reference>
<evidence type="ECO:0000313" key="2">
    <source>
        <dbReference type="Proteomes" id="UP000489600"/>
    </source>
</evidence>
<name>A0A565B2W6_9BRAS</name>
<comment type="caution">
    <text evidence="1">The sequence shown here is derived from an EMBL/GenBank/DDBJ whole genome shotgun (WGS) entry which is preliminary data.</text>
</comment>
<protein>
    <recommendedName>
        <fullName evidence="3">Translocon-associated protein subunit beta</fullName>
    </recommendedName>
</protein>
<sequence length="147" mass="16372">MEKNLNGRFLGFFLWCSVIRRNEDVMTVWVPISPAAVVPFSSSARGLCGVSKAHLKCNQGPILRASFTFNKILEKSRFMAIPVAKLMISVFMLLSASSATTEVPFMLVHKKASLNRLKSGAEHVLVSIDIYNQGSSSVFSFSLYFRF</sequence>
<dbReference type="Proteomes" id="UP000489600">
    <property type="component" value="Unassembled WGS sequence"/>
</dbReference>
<gene>
    <name evidence="1" type="ORF">ANE_LOCUS6446</name>
</gene>
<accession>A0A565B2W6</accession>
<evidence type="ECO:0000313" key="1">
    <source>
        <dbReference type="EMBL" id="VVA96001.1"/>
    </source>
</evidence>
<keyword evidence="2" id="KW-1185">Reference proteome</keyword>
<dbReference type="OrthoDB" id="5860827at2759"/>
<dbReference type="AlphaFoldDB" id="A0A565B2W6"/>
<organism evidence="1 2">
    <name type="scientific">Arabis nemorensis</name>
    <dbReference type="NCBI Taxonomy" id="586526"/>
    <lineage>
        <taxon>Eukaryota</taxon>
        <taxon>Viridiplantae</taxon>
        <taxon>Streptophyta</taxon>
        <taxon>Embryophyta</taxon>
        <taxon>Tracheophyta</taxon>
        <taxon>Spermatophyta</taxon>
        <taxon>Magnoliopsida</taxon>
        <taxon>eudicotyledons</taxon>
        <taxon>Gunneridae</taxon>
        <taxon>Pentapetalae</taxon>
        <taxon>rosids</taxon>
        <taxon>malvids</taxon>
        <taxon>Brassicales</taxon>
        <taxon>Brassicaceae</taxon>
        <taxon>Arabideae</taxon>
        <taxon>Arabis</taxon>
    </lineage>
</organism>
<proteinExistence type="predicted"/>